<dbReference type="Proteomes" id="UP000327118">
    <property type="component" value="Unassembled WGS sequence"/>
</dbReference>
<dbReference type="PANTHER" id="PTHR23501">
    <property type="entry name" value="MAJOR FACILITATOR SUPERFAMILY"/>
    <property type="match status" value="1"/>
</dbReference>
<evidence type="ECO:0000256" key="2">
    <source>
        <dbReference type="ARBA" id="ARBA00022692"/>
    </source>
</evidence>
<dbReference type="OrthoDB" id="440553at2759"/>
<feature type="transmembrane region" description="Helical" evidence="5">
    <location>
        <begin position="278"/>
        <end position="300"/>
    </location>
</feature>
<feature type="domain" description="Major facilitator superfamily (MFS) profile" evidence="6">
    <location>
        <begin position="30"/>
        <end position="549"/>
    </location>
</feature>
<dbReference type="EMBL" id="ML739105">
    <property type="protein sequence ID" value="KAE8353172.1"/>
    <property type="molecule type" value="Genomic_DNA"/>
</dbReference>
<dbReference type="GO" id="GO:0005886">
    <property type="term" value="C:plasma membrane"/>
    <property type="evidence" value="ECO:0007669"/>
    <property type="project" value="TreeGrafter"/>
</dbReference>
<proteinExistence type="predicted"/>
<dbReference type="Gene3D" id="1.20.1720.10">
    <property type="entry name" value="Multidrug resistance protein D"/>
    <property type="match status" value="1"/>
</dbReference>
<feature type="transmembrane region" description="Helical" evidence="5">
    <location>
        <begin position="243"/>
        <end position="266"/>
    </location>
</feature>
<feature type="transmembrane region" description="Helical" evidence="5">
    <location>
        <begin position="27"/>
        <end position="55"/>
    </location>
</feature>
<dbReference type="InterPro" id="IPR020846">
    <property type="entry name" value="MFS_dom"/>
</dbReference>
<keyword evidence="4 5" id="KW-0472">Membrane</keyword>
<evidence type="ECO:0000313" key="8">
    <source>
        <dbReference type="Proteomes" id="UP000327118"/>
    </source>
</evidence>
<dbReference type="PROSITE" id="PS50850">
    <property type="entry name" value="MFS"/>
    <property type="match status" value="1"/>
</dbReference>
<reference evidence="8" key="1">
    <citation type="submission" date="2019-04" db="EMBL/GenBank/DDBJ databases">
        <title>Friends and foes A comparative genomics studyof 23 Aspergillus species from section Flavi.</title>
        <authorList>
            <consortium name="DOE Joint Genome Institute"/>
            <person name="Kjaerbolling I."/>
            <person name="Vesth T."/>
            <person name="Frisvad J.C."/>
            <person name="Nybo J.L."/>
            <person name="Theobald S."/>
            <person name="Kildgaard S."/>
            <person name="Isbrandt T."/>
            <person name="Kuo A."/>
            <person name="Sato A."/>
            <person name="Lyhne E.K."/>
            <person name="Kogle M.E."/>
            <person name="Wiebenga A."/>
            <person name="Kun R.S."/>
            <person name="Lubbers R.J."/>
            <person name="Makela M.R."/>
            <person name="Barry K."/>
            <person name="Chovatia M."/>
            <person name="Clum A."/>
            <person name="Daum C."/>
            <person name="Haridas S."/>
            <person name="He G."/>
            <person name="LaButti K."/>
            <person name="Lipzen A."/>
            <person name="Mondo S."/>
            <person name="Riley R."/>
            <person name="Salamov A."/>
            <person name="Simmons B.A."/>
            <person name="Magnuson J.K."/>
            <person name="Henrissat B."/>
            <person name="Mortensen U.H."/>
            <person name="Larsen T.O."/>
            <person name="Devries R.P."/>
            <person name="Grigoriev I.V."/>
            <person name="Machida M."/>
            <person name="Baker S.E."/>
            <person name="Andersen M.R."/>
        </authorList>
    </citation>
    <scope>NUCLEOTIDE SEQUENCE [LARGE SCALE GENOMIC DNA]</scope>
    <source>
        <strain evidence="8">CBS 553.77</strain>
    </source>
</reference>
<accession>A0A5N6Z657</accession>
<evidence type="ECO:0000256" key="3">
    <source>
        <dbReference type="ARBA" id="ARBA00022989"/>
    </source>
</evidence>
<keyword evidence="8" id="KW-1185">Reference proteome</keyword>
<feature type="transmembrane region" description="Helical" evidence="5">
    <location>
        <begin position="147"/>
        <end position="164"/>
    </location>
</feature>
<evidence type="ECO:0000256" key="1">
    <source>
        <dbReference type="ARBA" id="ARBA00004141"/>
    </source>
</evidence>
<organism evidence="7 8">
    <name type="scientific">Aspergillus coremiiformis</name>
    <dbReference type="NCBI Taxonomy" id="138285"/>
    <lineage>
        <taxon>Eukaryota</taxon>
        <taxon>Fungi</taxon>
        <taxon>Dikarya</taxon>
        <taxon>Ascomycota</taxon>
        <taxon>Pezizomycotina</taxon>
        <taxon>Eurotiomycetes</taxon>
        <taxon>Eurotiomycetidae</taxon>
        <taxon>Eurotiales</taxon>
        <taxon>Aspergillaceae</taxon>
        <taxon>Aspergillus</taxon>
        <taxon>Aspergillus subgen. Circumdati</taxon>
    </lineage>
</organism>
<dbReference type="AlphaFoldDB" id="A0A5N6Z657"/>
<dbReference type="InterPro" id="IPR036259">
    <property type="entry name" value="MFS_trans_sf"/>
</dbReference>
<feature type="transmembrane region" description="Helical" evidence="5">
    <location>
        <begin position="202"/>
        <end position="222"/>
    </location>
</feature>
<dbReference type="Pfam" id="PF07690">
    <property type="entry name" value="MFS_1"/>
    <property type="match status" value="1"/>
</dbReference>
<protein>
    <submittedName>
        <fullName evidence="7">Major facilitator superfamily domain-containing protein</fullName>
    </submittedName>
</protein>
<feature type="transmembrane region" description="Helical" evidence="5">
    <location>
        <begin position="114"/>
        <end position="135"/>
    </location>
</feature>
<feature type="transmembrane region" description="Helical" evidence="5">
    <location>
        <begin position="321"/>
        <end position="342"/>
    </location>
</feature>
<sequence length="566" mass="61251">MQSQETVNPVADKPPEDQVLYPHGWRLCFITIGLLISLYLVNLEVTIVSTSLLSITSDLDGFNKTSWIVTGFLVTYTGWISLPWLPDLSGPAKLRTGFMSIWTRVSDIIGRKKVLIAALVTFVAFSLGCGLSRSVNTLIVCRSFQGVGGAGVYTLTILCAYEIVPKSKLPIWGGMIGMAIACASLTGPLIGGVLALNSSWRWVFYVNLPPGAVAVTMLFMAMPAGFGSVAPKPITHLRPTLSLFRALDVMGSVLLLSGSFLLVAVLNETNLEFEWASGTAIGLLVVSGLSWMAFFIWEWLIDGRPGYQPIFPRRFIFNRAWMGMLITVFVSGCPWNVVIVYLSQRFQVLGGSSPLGAGVRLIPYSALATLSTSIACIACLRGRIPFVYFILFGSLLHVVGMALFITLPQTNSFPSAGYGYEVLAGTGVGTTIGICILAVPYVVERRDLATATGALNQCRFLGGAIGLAIASNIQYGNLKHDLADTLSPDQLRRLLEDASIVKTFPAQVQAVIQRVFAKSYTHQYQAMIAFAAVQIPASLLIFRRGAQYVATEEEPTDSDRGSEITA</sequence>
<evidence type="ECO:0000256" key="5">
    <source>
        <dbReference type="SAM" id="Phobius"/>
    </source>
</evidence>
<evidence type="ECO:0000313" key="7">
    <source>
        <dbReference type="EMBL" id="KAE8353172.1"/>
    </source>
</evidence>
<dbReference type="InterPro" id="IPR011701">
    <property type="entry name" value="MFS"/>
</dbReference>
<dbReference type="PANTHER" id="PTHR23501:SF43">
    <property type="entry name" value="MULTIDRUG TRANSPORTER, PUTATIVE (AFU_ORTHOLOGUE AFUA_6G03040)-RELATED"/>
    <property type="match status" value="1"/>
</dbReference>
<dbReference type="GO" id="GO:0022857">
    <property type="term" value="F:transmembrane transporter activity"/>
    <property type="evidence" value="ECO:0007669"/>
    <property type="project" value="InterPro"/>
</dbReference>
<comment type="subcellular location">
    <subcellularLocation>
        <location evidence="1">Membrane</location>
        <topology evidence="1">Multi-pass membrane protein</topology>
    </subcellularLocation>
</comment>
<feature type="transmembrane region" description="Helical" evidence="5">
    <location>
        <begin position="67"/>
        <end position="85"/>
    </location>
</feature>
<dbReference type="SUPFAM" id="SSF103473">
    <property type="entry name" value="MFS general substrate transporter"/>
    <property type="match status" value="1"/>
</dbReference>
<evidence type="ECO:0000259" key="6">
    <source>
        <dbReference type="PROSITE" id="PS50850"/>
    </source>
</evidence>
<name>A0A5N6Z657_9EURO</name>
<feature type="transmembrane region" description="Helical" evidence="5">
    <location>
        <begin position="422"/>
        <end position="443"/>
    </location>
</feature>
<feature type="transmembrane region" description="Helical" evidence="5">
    <location>
        <begin position="171"/>
        <end position="196"/>
    </location>
</feature>
<gene>
    <name evidence="7" type="ORF">BDV28DRAFT_157221</name>
</gene>
<feature type="transmembrane region" description="Helical" evidence="5">
    <location>
        <begin position="387"/>
        <end position="407"/>
    </location>
</feature>
<keyword evidence="2 5" id="KW-0812">Transmembrane</keyword>
<evidence type="ECO:0000256" key="4">
    <source>
        <dbReference type="ARBA" id="ARBA00023136"/>
    </source>
</evidence>
<keyword evidence="3 5" id="KW-1133">Transmembrane helix</keyword>